<protein>
    <recommendedName>
        <fullName evidence="6">HMG box domain-containing protein</fullName>
    </recommendedName>
</protein>
<feature type="region of interest" description="Disordered" evidence="5">
    <location>
        <begin position="245"/>
        <end position="275"/>
    </location>
</feature>
<comment type="subcellular location">
    <subcellularLocation>
        <location evidence="1">Nucleus</location>
    </subcellularLocation>
</comment>
<feature type="compositionally biased region" description="Polar residues" evidence="5">
    <location>
        <begin position="310"/>
        <end position="319"/>
    </location>
</feature>
<evidence type="ECO:0000256" key="3">
    <source>
        <dbReference type="ARBA" id="ARBA00023242"/>
    </source>
</evidence>
<feature type="region of interest" description="Disordered" evidence="5">
    <location>
        <begin position="310"/>
        <end position="346"/>
    </location>
</feature>
<feature type="DNA-binding region" description="HMG box" evidence="4">
    <location>
        <begin position="105"/>
        <end position="173"/>
    </location>
</feature>
<dbReference type="GO" id="GO:0000978">
    <property type="term" value="F:RNA polymerase II cis-regulatory region sequence-specific DNA binding"/>
    <property type="evidence" value="ECO:0007669"/>
    <property type="project" value="TreeGrafter"/>
</dbReference>
<evidence type="ECO:0000256" key="5">
    <source>
        <dbReference type="SAM" id="MobiDB-lite"/>
    </source>
</evidence>
<sequence>MPIMYEKVIPKIEPLELGGNMTSFHGHPGNAQMMTAHHGAPMHILPSHQMIGLHSHHHQNVSPGPQMNGMQHHDENSPISMTTVQTASPVTTNQSESDKKARDHVKRPMNAFMVWSREKRKKMSQINPRMHNSEISKILGAEWKRMTEQEKGPYIEEAKRLQTQHSIEYPNYKYKPRRRKPKAMMKKDKMGYPYDANGVPAGMKFPYPYANIATFPQDAMYTPIYQMPGAPAGYAMYAAPAPTTVSTADQSRQSMVSPSGQARHSPPTSTPDFYTSMAIQPSSTVRSSSADLMMSVTSQNDRYTSINTTQGNVQYTSTPPLHIPTAAEPASGSPAYTSMYGGQRHL</sequence>
<dbReference type="InterPro" id="IPR036910">
    <property type="entry name" value="HMG_box_dom_sf"/>
</dbReference>
<dbReference type="Proteomes" id="UP000594262">
    <property type="component" value="Unplaced"/>
</dbReference>
<keyword evidence="2 4" id="KW-0238">DNA-binding</keyword>
<dbReference type="Gene3D" id="1.10.30.10">
    <property type="entry name" value="High mobility group box domain"/>
    <property type="match status" value="1"/>
</dbReference>
<evidence type="ECO:0000256" key="4">
    <source>
        <dbReference type="PROSITE-ProRule" id="PRU00267"/>
    </source>
</evidence>
<dbReference type="OrthoDB" id="6247875at2759"/>
<dbReference type="RefSeq" id="XP_066914289.1">
    <property type="nucleotide sequence ID" value="XM_067058188.1"/>
</dbReference>
<dbReference type="SMART" id="SM00398">
    <property type="entry name" value="HMG"/>
    <property type="match status" value="1"/>
</dbReference>
<dbReference type="PANTHER" id="PTHR10270:SF324">
    <property type="entry name" value="SOX DOMAIN-CONTAINING PROTEIN DICHAETE-RELATED"/>
    <property type="match status" value="1"/>
</dbReference>
<dbReference type="SUPFAM" id="SSF47095">
    <property type="entry name" value="HMG-box"/>
    <property type="match status" value="1"/>
</dbReference>
<dbReference type="GO" id="GO:0001228">
    <property type="term" value="F:DNA-binding transcription activator activity, RNA polymerase II-specific"/>
    <property type="evidence" value="ECO:0007669"/>
    <property type="project" value="TreeGrafter"/>
</dbReference>
<dbReference type="CDD" id="cd22028">
    <property type="entry name" value="HMG-box_SoxA_SoxB_SoxG"/>
    <property type="match status" value="1"/>
</dbReference>
<accession>A0A7M5WZB8</accession>
<dbReference type="GeneID" id="136801548"/>
<keyword evidence="3 4" id="KW-0539">Nucleus</keyword>
<evidence type="ECO:0000313" key="8">
    <source>
        <dbReference type="Proteomes" id="UP000594262"/>
    </source>
</evidence>
<dbReference type="PROSITE" id="PS50118">
    <property type="entry name" value="HMG_BOX_2"/>
    <property type="match status" value="1"/>
</dbReference>
<dbReference type="RefSeq" id="XP_066914288.1">
    <property type="nucleotide sequence ID" value="XM_067058187.1"/>
</dbReference>
<evidence type="ECO:0000259" key="6">
    <source>
        <dbReference type="PROSITE" id="PS50118"/>
    </source>
</evidence>
<proteinExistence type="predicted"/>
<organism evidence="7 8">
    <name type="scientific">Clytia hemisphaerica</name>
    <dbReference type="NCBI Taxonomy" id="252671"/>
    <lineage>
        <taxon>Eukaryota</taxon>
        <taxon>Metazoa</taxon>
        <taxon>Cnidaria</taxon>
        <taxon>Hydrozoa</taxon>
        <taxon>Hydroidolina</taxon>
        <taxon>Leptothecata</taxon>
        <taxon>Obeliida</taxon>
        <taxon>Clytiidae</taxon>
        <taxon>Clytia</taxon>
    </lineage>
</organism>
<dbReference type="Pfam" id="PF00505">
    <property type="entry name" value="HMG_box"/>
    <property type="match status" value="1"/>
</dbReference>
<name>A0A7M5WZB8_9CNID</name>
<reference evidence="7" key="1">
    <citation type="submission" date="2021-01" db="UniProtKB">
        <authorList>
            <consortium name="EnsemblMetazoa"/>
        </authorList>
    </citation>
    <scope>IDENTIFICATION</scope>
</reference>
<evidence type="ECO:0000313" key="7">
    <source>
        <dbReference type="EnsemblMetazoa" id="CLYHEMP014816.1"/>
    </source>
</evidence>
<dbReference type="EnsemblMetazoa" id="CLYHEMT014816.1">
    <property type="protein sequence ID" value="CLYHEMP014816.1"/>
    <property type="gene ID" value="CLYHEMG014816"/>
</dbReference>
<evidence type="ECO:0000256" key="2">
    <source>
        <dbReference type="ARBA" id="ARBA00023125"/>
    </source>
</evidence>
<keyword evidence="8" id="KW-1185">Reference proteome</keyword>
<dbReference type="FunFam" id="1.10.30.10:FF:000002">
    <property type="entry name" value="transcription factor Sox-2"/>
    <property type="match status" value="1"/>
</dbReference>
<dbReference type="GO" id="GO:0030154">
    <property type="term" value="P:cell differentiation"/>
    <property type="evidence" value="ECO:0007669"/>
    <property type="project" value="TreeGrafter"/>
</dbReference>
<evidence type="ECO:0000256" key="1">
    <source>
        <dbReference type="ARBA" id="ARBA00004123"/>
    </source>
</evidence>
<feature type="domain" description="HMG box" evidence="6">
    <location>
        <begin position="105"/>
        <end position="173"/>
    </location>
</feature>
<dbReference type="InterPro" id="IPR050140">
    <property type="entry name" value="SRY-related_HMG-box_TF-like"/>
</dbReference>
<dbReference type="PANTHER" id="PTHR10270">
    <property type="entry name" value="SOX TRANSCRIPTION FACTOR"/>
    <property type="match status" value="1"/>
</dbReference>
<dbReference type="InterPro" id="IPR009071">
    <property type="entry name" value="HMG_box_dom"/>
</dbReference>
<dbReference type="GO" id="GO:0005634">
    <property type="term" value="C:nucleus"/>
    <property type="evidence" value="ECO:0007669"/>
    <property type="project" value="UniProtKB-SubCell"/>
</dbReference>
<dbReference type="AlphaFoldDB" id="A0A7M5WZB8"/>